<dbReference type="AlphaFoldDB" id="A0A8H4RRX2"/>
<dbReference type="EMBL" id="JAAMPI010000150">
    <property type="protein sequence ID" value="KAF4634937.1"/>
    <property type="molecule type" value="Genomic_DNA"/>
</dbReference>
<evidence type="ECO:0000313" key="5">
    <source>
        <dbReference type="Proteomes" id="UP000566819"/>
    </source>
</evidence>
<dbReference type="Pfam" id="PF13812">
    <property type="entry name" value="PPR_3"/>
    <property type="match status" value="1"/>
</dbReference>
<dbReference type="PANTHER" id="PTHR46128:SF329">
    <property type="entry name" value="MITOCHONDRIAL GROUP I INTRON SPLICING FACTOR DMR1"/>
    <property type="match status" value="1"/>
</dbReference>
<evidence type="ECO:0000256" key="1">
    <source>
        <dbReference type="ARBA" id="ARBA00007626"/>
    </source>
</evidence>
<comment type="similarity">
    <text evidence="1">Belongs to the PPR family. P subfamily.</text>
</comment>
<proteinExistence type="inferred from homology"/>
<keyword evidence="5" id="KW-1185">Reference proteome</keyword>
<evidence type="ECO:0000313" key="4">
    <source>
        <dbReference type="EMBL" id="KAF4634937.1"/>
    </source>
</evidence>
<dbReference type="Pfam" id="PF01535">
    <property type="entry name" value="PPR"/>
    <property type="match status" value="2"/>
</dbReference>
<dbReference type="SUPFAM" id="SSF48452">
    <property type="entry name" value="TPR-like"/>
    <property type="match status" value="1"/>
</dbReference>
<name>A0A8H4RRX2_9HELO</name>
<feature type="compositionally biased region" description="Polar residues" evidence="3">
    <location>
        <begin position="357"/>
        <end position="366"/>
    </location>
</feature>
<evidence type="ECO:0000256" key="2">
    <source>
        <dbReference type="PROSITE-ProRule" id="PRU00708"/>
    </source>
</evidence>
<dbReference type="OrthoDB" id="185373at2759"/>
<gene>
    <name evidence="4" type="ORF">G7Y89_g3151</name>
</gene>
<feature type="repeat" description="PPR" evidence="2">
    <location>
        <begin position="689"/>
        <end position="724"/>
    </location>
</feature>
<feature type="repeat" description="PPR" evidence="2">
    <location>
        <begin position="831"/>
        <end position="866"/>
    </location>
</feature>
<evidence type="ECO:0008006" key="6">
    <source>
        <dbReference type="Google" id="ProtNLM"/>
    </source>
</evidence>
<dbReference type="InterPro" id="IPR050872">
    <property type="entry name" value="PPR_P_subfamily"/>
</dbReference>
<feature type="compositionally biased region" description="Polar residues" evidence="3">
    <location>
        <begin position="460"/>
        <end position="469"/>
    </location>
</feature>
<feature type="region of interest" description="Disordered" evidence="3">
    <location>
        <begin position="356"/>
        <end position="395"/>
    </location>
</feature>
<dbReference type="PROSITE" id="PS51375">
    <property type="entry name" value="PPR"/>
    <property type="match status" value="2"/>
</dbReference>
<dbReference type="InterPro" id="IPR011990">
    <property type="entry name" value="TPR-like_helical_dom_sf"/>
</dbReference>
<sequence>MPASSKASKSRRALHSAFWNHAAGDVELPPLWAALVRGIDSVGQREERIPEQKAPTGGGSLFLDFLYPASTFNFLRHYSTWGSDKQDGRWMKSGFAKFGQRSYTSSASDTIPMTIEAVSLDDKGESNPCTDEQSLYQLRQKWSLVKNDDYDEAWRQYSLLDDSDKKGVLRLLILYYSTSHRVLDAERTVDLFEALTDKERNRMVYRNTIRAHLRLHNVQDALRLHASAKEVLQEPTAADELLAYLMDISYWSQASMVWSGARKYFVPGSSNVGHDIFNIVEKFDNFQDLACQLARYAAHEKAKASGSEVEDPESVFYNDSGALRAEIEEPAHELTDAPIEIETGEPEALAAEIKQPASISNDQSEAVTEAETGESEAFRAEMEQSASTSNDHSEALIETEATEPEALAVEIGKSASVFDDQSEAPKETETTEPEALAAEMGNPASVFDDQSEALKETDTGKSASFSHEQPGSLIETEIGEAATVSYNQAEVLRTKMDESVSIPELVEFATAVTKVAIFKRSSFQAPRFYLLLHYLYEFGALTPKRFHGLVSMLDFLGENRIMIRWYKKLRQDPAFKFTRSTLNSLMRLFHHRHSILGIRKVLDDFFRLHKHPTERAYKLALTEFANQGDAENVHKLFDQFLGVYYPNRKPLPNSDYLTPLLHVHAKRGEIAEVIERFDEITEKYGLQPSIMCWNILIDAYGKLDQVDDAFACFEMLLESTTIKPSHYTIGTLMGIATTRGDIDRVLDLLQLAEHLEIKKSAAMFDCLVTSYIQEGDLEKAEMVCEEAVSEDILGSRTRMWNSLIVAHAQRRDLKAANRVLQRMSKLKIDHDSYTYAALMQALAIVGQPDKAQAILRHVLPKAGIEATSFHYAVVMGGYVQTKEPEKIFSLHRSVASKSASTNAMLLRAVMQADQNLLEQGTRGEKFNRSLAMFLETAFNPKELSEPAKKGIARLPLDITYSTSLHSYAMYILSKNSEFDSVETLYARYKSSLPKDKQAMRPIKILSALLELKWQQYDYDGVTACWNLAKARAIEAGQGLLLQPSDGTNQRNIMRSHQLDLAKLLSTYLRSLAEQGKADAMILAVDDYIKNGFILDIHNWNTYVQLLCQKSRIKLAFQICESRLMPGFTGWSRIRQKLPVRNKLPIEIRNLRKNPRHLRPWQRTIFRLGKSYLDLLEAATESPGYQALLEDLQYQCPKVVRAIETMKKQMTRGQTEQVIGRRY</sequence>
<comment type="caution">
    <text evidence="4">The sequence shown here is derived from an EMBL/GenBank/DDBJ whole genome shotgun (WGS) entry which is preliminary data.</text>
</comment>
<evidence type="ECO:0000256" key="3">
    <source>
        <dbReference type="SAM" id="MobiDB-lite"/>
    </source>
</evidence>
<accession>A0A8H4RRX2</accession>
<dbReference type="Gene3D" id="1.25.40.10">
    <property type="entry name" value="Tetratricopeptide repeat domain"/>
    <property type="match status" value="2"/>
</dbReference>
<dbReference type="InterPro" id="IPR002885">
    <property type="entry name" value="PPR_rpt"/>
</dbReference>
<reference evidence="4 5" key="1">
    <citation type="submission" date="2020-03" db="EMBL/GenBank/DDBJ databases">
        <title>Draft Genome Sequence of Cudoniella acicularis.</title>
        <authorList>
            <person name="Buettner E."/>
            <person name="Kellner H."/>
        </authorList>
    </citation>
    <scope>NUCLEOTIDE SEQUENCE [LARGE SCALE GENOMIC DNA]</scope>
    <source>
        <strain evidence="4 5">DSM 108380</strain>
    </source>
</reference>
<dbReference type="NCBIfam" id="TIGR00756">
    <property type="entry name" value="PPR"/>
    <property type="match status" value="1"/>
</dbReference>
<protein>
    <recommendedName>
        <fullName evidence="6">Pentacotripeptide-repeat region of PRORP domain-containing protein</fullName>
    </recommendedName>
</protein>
<dbReference type="PANTHER" id="PTHR46128">
    <property type="entry name" value="MITOCHONDRIAL GROUP I INTRON SPLICING FACTOR CCM1"/>
    <property type="match status" value="1"/>
</dbReference>
<feature type="region of interest" description="Disordered" evidence="3">
    <location>
        <begin position="415"/>
        <end position="472"/>
    </location>
</feature>
<organism evidence="4 5">
    <name type="scientific">Cudoniella acicularis</name>
    <dbReference type="NCBI Taxonomy" id="354080"/>
    <lineage>
        <taxon>Eukaryota</taxon>
        <taxon>Fungi</taxon>
        <taxon>Dikarya</taxon>
        <taxon>Ascomycota</taxon>
        <taxon>Pezizomycotina</taxon>
        <taxon>Leotiomycetes</taxon>
        <taxon>Helotiales</taxon>
        <taxon>Tricladiaceae</taxon>
        <taxon>Cudoniella</taxon>
    </lineage>
</organism>
<dbReference type="Proteomes" id="UP000566819">
    <property type="component" value="Unassembled WGS sequence"/>
</dbReference>